<keyword evidence="2" id="KW-0812">Transmembrane</keyword>
<dbReference type="RefSeq" id="XP_051445736.1">
    <property type="nucleotide sequence ID" value="XM_051588134.1"/>
</dbReference>
<accession>A0AAD5EC86</accession>
<feature type="transmembrane region" description="Helical" evidence="2">
    <location>
        <begin position="112"/>
        <end position="134"/>
    </location>
</feature>
<dbReference type="GeneID" id="75913479"/>
<feature type="region of interest" description="Disordered" evidence="1">
    <location>
        <begin position="454"/>
        <end position="475"/>
    </location>
</feature>
<feature type="transmembrane region" description="Helical" evidence="2">
    <location>
        <begin position="48"/>
        <end position="66"/>
    </location>
</feature>
<reference evidence="3" key="2">
    <citation type="journal article" date="2022" name="Proc. Natl. Acad. Sci. U.S.A.">
        <title>Diploid-dominant life cycles characterize the early evolution of Fungi.</title>
        <authorList>
            <person name="Amses K.R."/>
            <person name="Simmons D.R."/>
            <person name="Longcore J.E."/>
            <person name="Mondo S.J."/>
            <person name="Seto K."/>
            <person name="Jeronimo G.H."/>
            <person name="Bonds A.E."/>
            <person name="Quandt C.A."/>
            <person name="Davis W.J."/>
            <person name="Chang Y."/>
            <person name="Federici B.A."/>
            <person name="Kuo A."/>
            <person name="LaButti K."/>
            <person name="Pangilinan J."/>
            <person name="Andreopoulos W."/>
            <person name="Tritt A."/>
            <person name="Riley R."/>
            <person name="Hundley H."/>
            <person name="Johnson J."/>
            <person name="Lipzen A."/>
            <person name="Barry K."/>
            <person name="Lang B.F."/>
            <person name="Cuomo C.A."/>
            <person name="Buchler N.E."/>
            <person name="Grigoriev I.V."/>
            <person name="Spatafora J.W."/>
            <person name="Stajich J.E."/>
            <person name="James T.Y."/>
        </authorList>
    </citation>
    <scope>NUCLEOTIDE SEQUENCE</scope>
    <source>
        <strain evidence="3">AG</strain>
    </source>
</reference>
<dbReference type="Proteomes" id="UP001206595">
    <property type="component" value="Unassembled WGS sequence"/>
</dbReference>
<evidence type="ECO:0000256" key="1">
    <source>
        <dbReference type="SAM" id="MobiDB-lite"/>
    </source>
</evidence>
<evidence type="ECO:0000313" key="4">
    <source>
        <dbReference type="Proteomes" id="UP001206595"/>
    </source>
</evidence>
<comment type="caution">
    <text evidence="3">The sequence shown here is derived from an EMBL/GenBank/DDBJ whole genome shotgun (WGS) entry which is preliminary data.</text>
</comment>
<keyword evidence="2" id="KW-0472">Membrane</keyword>
<reference evidence="3" key="1">
    <citation type="submission" date="2021-06" db="EMBL/GenBank/DDBJ databases">
        <authorList>
            <consortium name="DOE Joint Genome Institute"/>
            <person name="Mondo S.J."/>
            <person name="Amses K.R."/>
            <person name="Simmons D.R."/>
            <person name="Longcore J.E."/>
            <person name="Seto K."/>
            <person name="Alves G.H."/>
            <person name="Bonds A.E."/>
            <person name="Quandt C.A."/>
            <person name="Davis W.J."/>
            <person name="Chang Y."/>
            <person name="Letcher P.M."/>
            <person name="Powell M.J."/>
            <person name="Kuo A."/>
            <person name="Labutti K."/>
            <person name="Pangilinan J."/>
            <person name="Andreopoulos W."/>
            <person name="Tritt A."/>
            <person name="Riley R."/>
            <person name="Hundley H."/>
            <person name="Johnson J."/>
            <person name="Lipzen A."/>
            <person name="Barry K."/>
            <person name="Berbee M.L."/>
            <person name="Buchler N.E."/>
            <person name="Grigoriev I.V."/>
            <person name="Spatafora J.W."/>
            <person name="Stajich J.E."/>
            <person name="James T.Y."/>
        </authorList>
    </citation>
    <scope>NUCLEOTIDE SEQUENCE</scope>
    <source>
        <strain evidence="3">AG</strain>
    </source>
</reference>
<feature type="transmembrane region" description="Helical" evidence="2">
    <location>
        <begin position="226"/>
        <end position="247"/>
    </location>
</feature>
<feature type="transmembrane region" description="Helical" evidence="2">
    <location>
        <begin position="259"/>
        <end position="282"/>
    </location>
</feature>
<proteinExistence type="predicted"/>
<sequence length="475" mass="54347">MTHLSDFSFLGRAVIEVYIFVFLVYHIWSTDRFRCLHPRKIFTGELKSVVTVMMLIMMPFQAFYDFETTRIKYTVGYTAVAPGYIVSTPYQLWPQEFKDILPTMNYMESVTFSLQTGIFFLLQCFWSYLSSSVAKHSFMGSWEFKTNVAWCVISIALFPVLQWAFRDDMTKSEIVPELAYGIEALVIAAFGVRSHFRFRALISKTHNATNGKAIVTKLTYFMEMNVLMTIILFLYGASFVILCVDGLTTNAIINHNKFAIDLLISNVNICTVFLWLLFIMVFHPRKLYAGPVTSQMESTRPIGTAHDTAPGNKFNSRVSNYISYNGEQSKMQHTDSVHRPMTPAIVEYPTSLTNDTASLTRNTGHESIAISDPYTNSSLTFTMVSPTTKQYNTGSPSSPRQEFPMRPINRGRYESFDDRSESEKPDSRYMSIAPSEVPPSMFEEAWIHDRNRGTGEEMVNDWLRRSPDRKLPPPI</sequence>
<keyword evidence="2" id="KW-1133">Transmembrane helix</keyword>
<feature type="compositionally biased region" description="Basic and acidic residues" evidence="1">
    <location>
        <begin position="411"/>
        <end position="427"/>
    </location>
</feature>
<name>A0AAD5EC86_UMBRA</name>
<dbReference type="AlphaFoldDB" id="A0AAD5EC86"/>
<feature type="region of interest" description="Disordered" evidence="1">
    <location>
        <begin position="386"/>
        <end position="435"/>
    </location>
</feature>
<dbReference type="EMBL" id="MU620910">
    <property type="protein sequence ID" value="KAI8580732.1"/>
    <property type="molecule type" value="Genomic_DNA"/>
</dbReference>
<gene>
    <name evidence="3" type="ORF">K450DRAFT_235693</name>
</gene>
<feature type="transmembrane region" description="Helical" evidence="2">
    <location>
        <begin position="177"/>
        <end position="196"/>
    </location>
</feature>
<feature type="transmembrane region" description="Helical" evidence="2">
    <location>
        <begin position="146"/>
        <end position="165"/>
    </location>
</feature>
<keyword evidence="4" id="KW-1185">Reference proteome</keyword>
<evidence type="ECO:0000256" key="2">
    <source>
        <dbReference type="SAM" id="Phobius"/>
    </source>
</evidence>
<feature type="compositionally biased region" description="Basic and acidic residues" evidence="1">
    <location>
        <begin position="462"/>
        <end position="475"/>
    </location>
</feature>
<feature type="transmembrane region" description="Helical" evidence="2">
    <location>
        <begin position="9"/>
        <end position="28"/>
    </location>
</feature>
<protein>
    <submittedName>
        <fullName evidence="3">Uncharacterized protein</fullName>
    </submittedName>
</protein>
<organism evidence="3 4">
    <name type="scientific">Umbelopsis ramanniana AG</name>
    <dbReference type="NCBI Taxonomy" id="1314678"/>
    <lineage>
        <taxon>Eukaryota</taxon>
        <taxon>Fungi</taxon>
        <taxon>Fungi incertae sedis</taxon>
        <taxon>Mucoromycota</taxon>
        <taxon>Mucoromycotina</taxon>
        <taxon>Umbelopsidomycetes</taxon>
        <taxon>Umbelopsidales</taxon>
        <taxon>Umbelopsidaceae</taxon>
        <taxon>Umbelopsis</taxon>
    </lineage>
</organism>
<feature type="compositionally biased region" description="Polar residues" evidence="1">
    <location>
        <begin position="386"/>
        <end position="400"/>
    </location>
</feature>
<evidence type="ECO:0000313" key="3">
    <source>
        <dbReference type="EMBL" id="KAI8580732.1"/>
    </source>
</evidence>